<accession>A0A291LDK2</accession>
<reference evidence="1 2" key="1">
    <citation type="submission" date="2017-07" db="EMBL/GenBank/DDBJ databases">
        <title>In vitro design and evaluation of phage cocktails against multidrug-resistant Aeromonas salmonicida.</title>
        <authorList>
            <person name="Chen L."/>
            <person name="Yuan S."/>
            <person name="Ma Y."/>
        </authorList>
    </citation>
    <scope>NUCLEOTIDE SEQUENCE [LARGE SCALE GENOMIC DNA]</scope>
</reference>
<dbReference type="EMBL" id="MF498773">
    <property type="protein sequence ID" value="ATI17468.1"/>
    <property type="molecule type" value="Genomic_DNA"/>
</dbReference>
<evidence type="ECO:0000313" key="1">
    <source>
        <dbReference type="EMBL" id="ATI17468.1"/>
    </source>
</evidence>
<protein>
    <submittedName>
        <fullName evidence="1">Uncharacterized protein</fullName>
    </submittedName>
</protein>
<sequence>MNSDIILPNLNYSRLTYDSVFSFFYGRKFRLIDLNTLELIIRHMNENYPSNEDIPRLVSWHSALRNGFAMRGEL</sequence>
<name>A0A291LDK2_9CAUD</name>
<dbReference type="Proteomes" id="UP000230211">
    <property type="component" value="Segment"/>
</dbReference>
<evidence type="ECO:0000313" key="2">
    <source>
        <dbReference type="Proteomes" id="UP000230211"/>
    </source>
</evidence>
<proteinExistence type="predicted"/>
<organism evidence="1 2">
    <name type="scientific">Aeromonas phage AS-szw</name>
    <dbReference type="NCBI Taxonomy" id="2026114"/>
    <lineage>
        <taxon>Viruses</taxon>
        <taxon>Duplodnaviria</taxon>
        <taxon>Heunggongvirae</taxon>
        <taxon>Uroviricota</taxon>
        <taxon>Caudoviricetes</taxon>
        <taxon>Pantevenvirales</taxon>
        <taxon>Straboviridae</taxon>
        <taxon>Emmerichvirinae</taxon>
        <taxon>Ceceduovirus</taxon>
        <taxon>Ceceduovirus aszj</taxon>
    </lineage>
</organism>